<dbReference type="PANTHER" id="PTHR21198:SF7">
    <property type="entry name" value="ASPARTATE-GLUTAMATE RACEMASE FAMILY"/>
    <property type="match status" value="1"/>
</dbReference>
<dbReference type="Gene3D" id="3.40.50.1860">
    <property type="match status" value="2"/>
</dbReference>
<dbReference type="InterPro" id="IPR001920">
    <property type="entry name" value="Asp/Glu_race"/>
</dbReference>
<name>A0A1X7M314_9BURK</name>
<dbReference type="InterPro" id="IPR018187">
    <property type="entry name" value="Asp/Glu_racemase_AS_1"/>
</dbReference>
<dbReference type="STRING" id="1515439.SAMN06265784_11629"/>
<protein>
    <submittedName>
        <fullName evidence="3">Aspartate racemase</fullName>
    </submittedName>
</protein>
<sequence>MSLPANAPRLGVLGGMGPLATADFLVKVIRATPAASDQEHMPIIIHNVPQIPDRSRAYLNGSDAPWPHLLDGLRTLEAAGAAAIAIPCNTAHVWHARLANETDLPVLHIGQAALDVLALECPQARKVAIFATTATLKARIYHDPLVLRGYVPLEPDDTMQASHVSAGIAAVKAGRVEAGRLLLAEAAQALARQGAQALLMGCTEIPVALDGARLDMPAVDPTNALARSCVEWWHAAKVKLSLRDAQV</sequence>
<dbReference type="Proteomes" id="UP000193228">
    <property type="component" value="Unassembled WGS sequence"/>
</dbReference>
<dbReference type="PROSITE" id="PS00923">
    <property type="entry name" value="ASP_GLU_RACEMASE_1"/>
    <property type="match status" value="1"/>
</dbReference>
<dbReference type="GO" id="GO:0047661">
    <property type="term" value="F:amino-acid racemase activity"/>
    <property type="evidence" value="ECO:0007669"/>
    <property type="project" value="InterPro"/>
</dbReference>
<keyword evidence="2" id="KW-0413">Isomerase</keyword>
<gene>
    <name evidence="3" type="ORF">SAMN06265784_11629</name>
</gene>
<accession>A0A1X7M314</accession>
<dbReference type="NCBIfam" id="TIGR00035">
    <property type="entry name" value="asp_race"/>
    <property type="match status" value="1"/>
</dbReference>
<proteinExistence type="inferred from homology"/>
<reference evidence="4" key="1">
    <citation type="submission" date="2017-04" db="EMBL/GenBank/DDBJ databases">
        <authorList>
            <person name="Varghese N."/>
            <person name="Submissions S."/>
        </authorList>
    </citation>
    <scope>NUCLEOTIDE SEQUENCE [LARGE SCALE GENOMIC DNA]</scope>
    <source>
        <strain evidence="4">LMG 29540</strain>
    </source>
</reference>
<evidence type="ECO:0000256" key="2">
    <source>
        <dbReference type="ARBA" id="ARBA00023235"/>
    </source>
</evidence>
<keyword evidence="4" id="KW-1185">Reference proteome</keyword>
<dbReference type="SUPFAM" id="SSF53681">
    <property type="entry name" value="Aspartate/glutamate racemase"/>
    <property type="match status" value="2"/>
</dbReference>
<dbReference type="InterPro" id="IPR004380">
    <property type="entry name" value="Asp_race"/>
</dbReference>
<dbReference type="OrthoDB" id="9803739at2"/>
<dbReference type="InterPro" id="IPR015942">
    <property type="entry name" value="Asp/Glu/hydantoin_racemase"/>
</dbReference>
<dbReference type="PANTHER" id="PTHR21198">
    <property type="entry name" value="GLUTAMATE RACEMASE"/>
    <property type="match status" value="1"/>
</dbReference>
<organism evidence="3 4">
    <name type="scientific">Paraburkholderia susongensis</name>
    <dbReference type="NCBI Taxonomy" id="1515439"/>
    <lineage>
        <taxon>Bacteria</taxon>
        <taxon>Pseudomonadati</taxon>
        <taxon>Pseudomonadota</taxon>
        <taxon>Betaproteobacteria</taxon>
        <taxon>Burkholderiales</taxon>
        <taxon>Burkholderiaceae</taxon>
        <taxon>Paraburkholderia</taxon>
    </lineage>
</organism>
<evidence type="ECO:0000256" key="1">
    <source>
        <dbReference type="ARBA" id="ARBA00007847"/>
    </source>
</evidence>
<dbReference type="EMBL" id="FXAT01000016">
    <property type="protein sequence ID" value="SMG60360.1"/>
    <property type="molecule type" value="Genomic_DNA"/>
</dbReference>
<comment type="similarity">
    <text evidence="1">Belongs to the aspartate/glutamate racemases family.</text>
</comment>
<dbReference type="AlphaFoldDB" id="A0A1X7M314"/>
<dbReference type="RefSeq" id="WP_085489277.1">
    <property type="nucleotide sequence ID" value="NZ_FXAT01000016.1"/>
</dbReference>
<evidence type="ECO:0000313" key="3">
    <source>
        <dbReference type="EMBL" id="SMG60360.1"/>
    </source>
</evidence>
<dbReference type="Pfam" id="PF01177">
    <property type="entry name" value="Asp_Glu_race"/>
    <property type="match status" value="1"/>
</dbReference>
<evidence type="ECO:0000313" key="4">
    <source>
        <dbReference type="Proteomes" id="UP000193228"/>
    </source>
</evidence>